<sequence length="215" mass="24547">MNRKTLTPYIPLLWILVIPVLNIFYGILNQGGDNVSNLATPLDTIIPFAPAFIIPYLMWYPFIFGMLIVIFFRNRSSYYRVLLTLNLGLIVCYVIYYYFQTTVTRPPITDQGLLHSLVNLVYQTDGPYNCFPSIHVLTSYLIVKGTANAPNLSKAARWFIVLISWSIIVSTVFVKQHVWLDAAGAIVLTEILYFACGLWFRSQVDHRSRIRGSGL</sequence>
<protein>
    <submittedName>
        <fullName evidence="3">Membrane-associated phospholipid phosphatase</fullName>
    </submittedName>
</protein>
<dbReference type="Proteomes" id="UP001519287">
    <property type="component" value="Unassembled WGS sequence"/>
</dbReference>
<keyword evidence="1" id="KW-0472">Membrane</keyword>
<reference evidence="3 4" key="1">
    <citation type="submission" date="2021-03" db="EMBL/GenBank/DDBJ databases">
        <title>Genomic Encyclopedia of Type Strains, Phase IV (KMG-IV): sequencing the most valuable type-strain genomes for metagenomic binning, comparative biology and taxonomic classification.</title>
        <authorList>
            <person name="Goeker M."/>
        </authorList>
    </citation>
    <scope>NUCLEOTIDE SEQUENCE [LARGE SCALE GENOMIC DNA]</scope>
    <source>
        <strain evidence="3 4">DSM 26048</strain>
    </source>
</reference>
<feature type="transmembrane region" description="Helical" evidence="1">
    <location>
        <begin position="48"/>
        <end position="72"/>
    </location>
</feature>
<evidence type="ECO:0000313" key="3">
    <source>
        <dbReference type="EMBL" id="MBP1996343.1"/>
    </source>
</evidence>
<comment type="caution">
    <text evidence="3">The sequence shown here is derived from an EMBL/GenBank/DDBJ whole genome shotgun (WGS) entry which is preliminary data.</text>
</comment>
<dbReference type="SUPFAM" id="SSF48317">
    <property type="entry name" value="Acid phosphatase/Vanadium-dependent haloperoxidase"/>
    <property type="match status" value="1"/>
</dbReference>
<name>A0ABS4J909_9BACL</name>
<dbReference type="EMBL" id="JAGGLB010000048">
    <property type="protein sequence ID" value="MBP1996343.1"/>
    <property type="molecule type" value="Genomic_DNA"/>
</dbReference>
<dbReference type="RefSeq" id="WP_209978678.1">
    <property type="nucleotide sequence ID" value="NZ_JAGGLB010000048.1"/>
</dbReference>
<accession>A0ABS4J909</accession>
<feature type="transmembrane region" description="Helical" evidence="1">
    <location>
        <begin position="12"/>
        <end position="28"/>
    </location>
</feature>
<evidence type="ECO:0000259" key="2">
    <source>
        <dbReference type="Pfam" id="PF14378"/>
    </source>
</evidence>
<feature type="domain" description="Inositolphosphotransferase Aur1/Ipt1" evidence="2">
    <location>
        <begin position="58"/>
        <end position="191"/>
    </location>
</feature>
<feature type="transmembrane region" description="Helical" evidence="1">
    <location>
        <begin position="179"/>
        <end position="200"/>
    </location>
</feature>
<evidence type="ECO:0000313" key="4">
    <source>
        <dbReference type="Proteomes" id="UP001519287"/>
    </source>
</evidence>
<feature type="transmembrane region" description="Helical" evidence="1">
    <location>
        <begin position="79"/>
        <end position="99"/>
    </location>
</feature>
<keyword evidence="4" id="KW-1185">Reference proteome</keyword>
<evidence type="ECO:0000256" key="1">
    <source>
        <dbReference type="SAM" id="Phobius"/>
    </source>
</evidence>
<feature type="transmembrane region" description="Helical" evidence="1">
    <location>
        <begin position="155"/>
        <end position="173"/>
    </location>
</feature>
<keyword evidence="1" id="KW-0812">Transmembrane</keyword>
<organism evidence="3 4">
    <name type="scientific">Paenibacillus eucommiae</name>
    <dbReference type="NCBI Taxonomy" id="1355755"/>
    <lineage>
        <taxon>Bacteria</taxon>
        <taxon>Bacillati</taxon>
        <taxon>Bacillota</taxon>
        <taxon>Bacilli</taxon>
        <taxon>Bacillales</taxon>
        <taxon>Paenibacillaceae</taxon>
        <taxon>Paenibacillus</taxon>
    </lineage>
</organism>
<feature type="transmembrane region" description="Helical" evidence="1">
    <location>
        <begin position="126"/>
        <end position="143"/>
    </location>
</feature>
<dbReference type="Pfam" id="PF14378">
    <property type="entry name" value="PAP2_3"/>
    <property type="match status" value="1"/>
</dbReference>
<dbReference type="InterPro" id="IPR036938">
    <property type="entry name" value="PAP2/HPO_sf"/>
</dbReference>
<gene>
    <name evidence="3" type="ORF">J2Z66_007989</name>
</gene>
<dbReference type="InterPro" id="IPR026841">
    <property type="entry name" value="Aur1/Ipt1"/>
</dbReference>
<proteinExistence type="predicted"/>
<keyword evidence="1" id="KW-1133">Transmembrane helix</keyword>